<feature type="non-terminal residue" evidence="2">
    <location>
        <position position="73"/>
    </location>
</feature>
<name>A0ABS8VKC1_DATST</name>
<feature type="region of interest" description="Disordered" evidence="1">
    <location>
        <begin position="54"/>
        <end position="73"/>
    </location>
</feature>
<reference evidence="2 3" key="1">
    <citation type="journal article" date="2021" name="BMC Genomics">
        <title>Datura genome reveals duplications of psychoactive alkaloid biosynthetic genes and high mutation rate following tissue culture.</title>
        <authorList>
            <person name="Rajewski A."/>
            <person name="Carter-House D."/>
            <person name="Stajich J."/>
            <person name="Litt A."/>
        </authorList>
    </citation>
    <scope>NUCLEOTIDE SEQUENCE [LARGE SCALE GENOMIC DNA]</scope>
    <source>
        <strain evidence="2">AR-01</strain>
    </source>
</reference>
<accession>A0ABS8VKC1</accession>
<feature type="non-terminal residue" evidence="2">
    <location>
        <position position="1"/>
    </location>
</feature>
<proteinExistence type="predicted"/>
<evidence type="ECO:0000313" key="2">
    <source>
        <dbReference type="EMBL" id="MCD9646917.1"/>
    </source>
</evidence>
<gene>
    <name evidence="2" type="ORF">HAX54_037168</name>
</gene>
<protein>
    <submittedName>
        <fullName evidence="2">Uncharacterized protein</fullName>
    </submittedName>
</protein>
<dbReference type="EMBL" id="JACEIK010004957">
    <property type="protein sequence ID" value="MCD9646917.1"/>
    <property type="molecule type" value="Genomic_DNA"/>
</dbReference>
<comment type="caution">
    <text evidence="2">The sequence shown here is derived from an EMBL/GenBank/DDBJ whole genome shotgun (WGS) entry which is preliminary data.</text>
</comment>
<dbReference type="Proteomes" id="UP000823775">
    <property type="component" value="Unassembled WGS sequence"/>
</dbReference>
<organism evidence="2 3">
    <name type="scientific">Datura stramonium</name>
    <name type="common">Jimsonweed</name>
    <name type="synonym">Common thornapple</name>
    <dbReference type="NCBI Taxonomy" id="4076"/>
    <lineage>
        <taxon>Eukaryota</taxon>
        <taxon>Viridiplantae</taxon>
        <taxon>Streptophyta</taxon>
        <taxon>Embryophyta</taxon>
        <taxon>Tracheophyta</taxon>
        <taxon>Spermatophyta</taxon>
        <taxon>Magnoliopsida</taxon>
        <taxon>eudicotyledons</taxon>
        <taxon>Gunneridae</taxon>
        <taxon>Pentapetalae</taxon>
        <taxon>asterids</taxon>
        <taxon>lamiids</taxon>
        <taxon>Solanales</taxon>
        <taxon>Solanaceae</taxon>
        <taxon>Solanoideae</taxon>
        <taxon>Datureae</taxon>
        <taxon>Datura</taxon>
    </lineage>
</organism>
<keyword evidence="3" id="KW-1185">Reference proteome</keyword>
<evidence type="ECO:0000313" key="3">
    <source>
        <dbReference type="Proteomes" id="UP000823775"/>
    </source>
</evidence>
<evidence type="ECO:0000256" key="1">
    <source>
        <dbReference type="SAM" id="MobiDB-lite"/>
    </source>
</evidence>
<sequence length="73" mass="8053">VKSQDRGRESLSGIRVGYRGPLDLLQVQPLTSSSITYHLFDYSRGGVDVKIRSMGQGRGRCQGRVSRSRSGVK</sequence>